<keyword evidence="1" id="KW-0732">Signal</keyword>
<keyword evidence="3" id="KW-1185">Reference proteome</keyword>
<proteinExistence type="predicted"/>
<dbReference type="RefSeq" id="WP_135433998.1">
    <property type="nucleotide sequence ID" value="NZ_RPEM01000027.1"/>
</dbReference>
<accession>A0ABY2KIA1</accession>
<sequence>MKVIETPTVHRIARVALWIACSWMSGLAAPVWAQTDPPVPEVFAPPAIPADWRTERINGITLRLPPDLTLLQDYSTEHVWGQMDAATNTGFALRIAFSDRPGRELERDEAVLTGALVLLGGQTFRTYFATAPAEADAPGDMEMLVSDLPMLGDERLMVALATMNRDIAEYRPLLAQVLGSMTLPPPGLQLQRDLLGGTVRLPIGPGWSGTGPLDTGDVYLFSDEIAGRVQIRSGKIDTGGMPTGTPGMPVLFLGQKAQLFAHEDGSETVEDNTGDTGKAGLIVLESCLPDGSAITLRFSGMPALFHDPSIAAMVTGGEIVMPEGSAPCPADIFPEGANLDSAAARAEIAPPFGVDPPRPEQPRASGAALGGLFIYTLPIGWIAEPGVDDQQIRFAKADGSAAIVLARGAALVAPAGPVAMVPPTTYHRSDIIFGWPSERYEWEGPGNPSGFQRLFIHSHCLAGEERFGMLVSGSRAFQEEGELSGALRTITLNMPDTVKPCPDPLLGIGTASAALPTRQEAVTPTHAAPPVSPGSSSVVMGQADWFGQVPSPALPSPATESLAGRWQKGTTFPSAVAMGGAATIPTAQPDTQGESVPVVPPAPPVAPVQTVESVDEPDRFMPGEGGYALFENGRYGTFISYPSGYFSPEPPPGNGDGRRFVSVDGAARFYVFAQFNALGQSQAEQIAQDKSDPAHPNVTYERSGSGWYVLSGTAGSDIYYRRVIEDMNGLIRVFEITYPAARKAEFDAVVTYMAKSFGPGTDMVTQQPLAVTQPPASATEPGLPVVKTGMLRTPERGTQERGAIIDAARLGAEQPLGRKVIFVVSALRTDGTWAYFQGRPVNPDGSALDWSRTPFAREISNGSMSDTYMALLLKQDGRWQILEKALGPTDVAWYNWLAPYGLPEVLFSGQ</sequence>
<comment type="caution">
    <text evidence="2">The sequence shown here is derived from an EMBL/GenBank/DDBJ whole genome shotgun (WGS) entry which is preliminary data.</text>
</comment>
<dbReference type="Proteomes" id="UP000297741">
    <property type="component" value="Unassembled WGS sequence"/>
</dbReference>
<feature type="signal peptide" evidence="1">
    <location>
        <begin position="1"/>
        <end position="33"/>
    </location>
</feature>
<gene>
    <name evidence="2" type="ORF">EEB11_18735</name>
</gene>
<evidence type="ECO:0000256" key="1">
    <source>
        <dbReference type="SAM" id="SignalP"/>
    </source>
</evidence>
<evidence type="ECO:0000313" key="3">
    <source>
        <dbReference type="Proteomes" id="UP000297741"/>
    </source>
</evidence>
<name>A0ABY2KIA1_9RHOB</name>
<evidence type="ECO:0000313" key="2">
    <source>
        <dbReference type="EMBL" id="TGD41392.1"/>
    </source>
</evidence>
<protein>
    <submittedName>
        <fullName evidence="2">Uncharacterized protein</fullName>
    </submittedName>
</protein>
<dbReference type="EMBL" id="RPEM01000027">
    <property type="protein sequence ID" value="TGD41392.1"/>
    <property type="molecule type" value="Genomic_DNA"/>
</dbReference>
<feature type="chain" id="PRO_5046918075" evidence="1">
    <location>
        <begin position="34"/>
        <end position="910"/>
    </location>
</feature>
<organism evidence="2 3">
    <name type="scientific">Pseudotabrizicola sediminis</name>
    <dbReference type="NCBI Taxonomy" id="2486418"/>
    <lineage>
        <taxon>Bacteria</taxon>
        <taxon>Pseudomonadati</taxon>
        <taxon>Pseudomonadota</taxon>
        <taxon>Alphaproteobacteria</taxon>
        <taxon>Rhodobacterales</taxon>
        <taxon>Paracoccaceae</taxon>
        <taxon>Pseudotabrizicola</taxon>
    </lineage>
</organism>
<reference evidence="2 3" key="1">
    <citation type="submission" date="2018-11" db="EMBL/GenBank/DDBJ databases">
        <title>Tabrizicola sp. isolated from sediment of alpine lake.</title>
        <authorList>
            <person name="Liu Z."/>
        </authorList>
    </citation>
    <scope>NUCLEOTIDE SEQUENCE [LARGE SCALE GENOMIC DNA]</scope>
    <source>
        <strain evidence="2 3">DRYC-M-16</strain>
    </source>
</reference>